<dbReference type="AlphaFoldDB" id="A0A9W9TA66"/>
<organism evidence="1 2">
    <name type="scientific">Penicillium chermesinum</name>
    <dbReference type="NCBI Taxonomy" id="63820"/>
    <lineage>
        <taxon>Eukaryota</taxon>
        <taxon>Fungi</taxon>
        <taxon>Dikarya</taxon>
        <taxon>Ascomycota</taxon>
        <taxon>Pezizomycotina</taxon>
        <taxon>Eurotiomycetes</taxon>
        <taxon>Eurotiomycetidae</taxon>
        <taxon>Eurotiales</taxon>
        <taxon>Aspergillaceae</taxon>
        <taxon>Penicillium</taxon>
    </lineage>
</organism>
<dbReference type="GeneID" id="83207202"/>
<proteinExistence type="predicted"/>
<protein>
    <submittedName>
        <fullName evidence="1">Uncharacterized protein</fullName>
    </submittedName>
</protein>
<evidence type="ECO:0000313" key="1">
    <source>
        <dbReference type="EMBL" id="KAJ5214924.1"/>
    </source>
</evidence>
<dbReference type="Proteomes" id="UP001150941">
    <property type="component" value="Unassembled WGS sequence"/>
</dbReference>
<keyword evidence="2" id="KW-1185">Reference proteome</keyword>
<reference evidence="1" key="2">
    <citation type="journal article" date="2023" name="IMA Fungus">
        <title>Comparative genomic study of the Penicillium genus elucidates a diverse pangenome and 15 lateral gene transfer events.</title>
        <authorList>
            <person name="Petersen C."/>
            <person name="Sorensen T."/>
            <person name="Nielsen M.R."/>
            <person name="Sondergaard T.E."/>
            <person name="Sorensen J.L."/>
            <person name="Fitzpatrick D.A."/>
            <person name="Frisvad J.C."/>
            <person name="Nielsen K.L."/>
        </authorList>
    </citation>
    <scope>NUCLEOTIDE SEQUENCE</scope>
    <source>
        <strain evidence="1">IBT 19713</strain>
    </source>
</reference>
<accession>A0A9W9TA66</accession>
<dbReference type="RefSeq" id="XP_058325421.1">
    <property type="nucleotide sequence ID" value="XM_058479898.1"/>
</dbReference>
<reference evidence="1" key="1">
    <citation type="submission" date="2022-11" db="EMBL/GenBank/DDBJ databases">
        <authorList>
            <person name="Petersen C."/>
        </authorList>
    </citation>
    <scope>NUCLEOTIDE SEQUENCE</scope>
    <source>
        <strain evidence="1">IBT 19713</strain>
    </source>
</reference>
<evidence type="ECO:0000313" key="2">
    <source>
        <dbReference type="Proteomes" id="UP001150941"/>
    </source>
</evidence>
<dbReference type="EMBL" id="JAPQKS010000009">
    <property type="protein sequence ID" value="KAJ5214924.1"/>
    <property type="molecule type" value="Genomic_DNA"/>
</dbReference>
<gene>
    <name evidence="1" type="ORF">N7468_010603</name>
</gene>
<comment type="caution">
    <text evidence="1">The sequence shown here is derived from an EMBL/GenBank/DDBJ whole genome shotgun (WGS) entry which is preliminary data.</text>
</comment>
<sequence>MNALPTPGVQRQVSCEKALLSDDLLDDSSSESSDDQQGRGLEFRPREILFYENKASIFRARRGAIRRTRASRSILYE</sequence>
<name>A0A9W9TA66_9EURO</name>